<dbReference type="STRING" id="173990.SAMN05660691_00385"/>
<gene>
    <name evidence="2" type="ORF">SAMN05660691_00385</name>
</gene>
<reference evidence="3" key="1">
    <citation type="submission" date="2016-10" db="EMBL/GenBank/DDBJ databases">
        <authorList>
            <person name="Varghese N."/>
            <person name="Submissions S."/>
        </authorList>
    </citation>
    <scope>NUCLEOTIDE SEQUENCE [LARGE SCALE GENOMIC DNA]</scope>
    <source>
        <strain evidence="3">DSM 17616</strain>
    </source>
</reference>
<dbReference type="OrthoDB" id="7219749at2"/>
<protein>
    <submittedName>
        <fullName evidence="2">Antitoxin CcdA</fullName>
    </submittedName>
</protein>
<organism evidence="2 3">
    <name type="scientific">Rheinheimera pacifica</name>
    <dbReference type="NCBI Taxonomy" id="173990"/>
    <lineage>
        <taxon>Bacteria</taxon>
        <taxon>Pseudomonadati</taxon>
        <taxon>Pseudomonadota</taxon>
        <taxon>Gammaproteobacteria</taxon>
        <taxon>Chromatiales</taxon>
        <taxon>Chromatiaceae</taxon>
        <taxon>Rheinheimera</taxon>
    </lineage>
</organism>
<dbReference type="Pfam" id="PF07362">
    <property type="entry name" value="CcdA"/>
    <property type="match status" value="1"/>
</dbReference>
<proteinExistence type="predicted"/>
<evidence type="ECO:0000313" key="2">
    <source>
        <dbReference type="EMBL" id="SEH59340.1"/>
    </source>
</evidence>
<accession>A0A1H6JBY8</accession>
<keyword evidence="1" id="KW-1277">Toxin-antitoxin system</keyword>
<dbReference type="Proteomes" id="UP000199371">
    <property type="component" value="Unassembled WGS sequence"/>
</dbReference>
<dbReference type="AlphaFoldDB" id="A0A1H6JBY8"/>
<dbReference type="EMBL" id="FNXF01000001">
    <property type="protein sequence ID" value="SEH59340.1"/>
    <property type="molecule type" value="Genomic_DNA"/>
</dbReference>
<sequence>MQPLVSNTAAKKATNLTISRELLAEARRLNINLSATLEWALTEKIRQEKRIQWLQENRESIAACNELAEQNGLFSDNHRAF</sequence>
<evidence type="ECO:0000313" key="3">
    <source>
        <dbReference type="Proteomes" id="UP000199371"/>
    </source>
</evidence>
<dbReference type="RefSeq" id="WP_092789588.1">
    <property type="nucleotide sequence ID" value="NZ_DASWWU010000014.1"/>
</dbReference>
<evidence type="ECO:0000256" key="1">
    <source>
        <dbReference type="ARBA" id="ARBA00022649"/>
    </source>
</evidence>
<keyword evidence="3" id="KW-1185">Reference proteome</keyword>
<dbReference type="InterPro" id="IPR009956">
    <property type="entry name" value="Post-segregation_anti-tox_CcdA"/>
</dbReference>
<name>A0A1H6JBY8_9GAMM</name>